<dbReference type="SUPFAM" id="SSF47095">
    <property type="entry name" value="HMG-box"/>
    <property type="match status" value="1"/>
</dbReference>
<dbReference type="EMBL" id="OZ037944">
    <property type="protein sequence ID" value="CAL1697173.1"/>
    <property type="molecule type" value="Genomic_DNA"/>
</dbReference>
<dbReference type="PANTHER" id="PTHR10270:SF161">
    <property type="entry name" value="SEX-DETERMINING REGION Y PROTEIN"/>
    <property type="match status" value="1"/>
</dbReference>
<protein>
    <recommendedName>
        <fullName evidence="5">HMG box domain-containing protein</fullName>
    </recommendedName>
</protein>
<feature type="domain" description="HMG box" evidence="5">
    <location>
        <begin position="67"/>
        <end position="135"/>
    </location>
</feature>
<accession>A0ABP1CN93</accession>
<dbReference type="Proteomes" id="UP001497453">
    <property type="component" value="Chromosome 1"/>
</dbReference>
<evidence type="ECO:0000313" key="6">
    <source>
        <dbReference type="EMBL" id="CAL1697173.1"/>
    </source>
</evidence>
<reference evidence="7" key="1">
    <citation type="submission" date="2024-04" db="EMBL/GenBank/DDBJ databases">
        <authorList>
            <person name="Shaw F."/>
            <person name="Minotto A."/>
        </authorList>
    </citation>
    <scope>NUCLEOTIDE SEQUENCE [LARGE SCALE GENOMIC DNA]</scope>
</reference>
<sequence>MHRYNPNAPLPSMSANAGHIQPGAHDRESSLSGSDTTYTHYTSERDDVEDDPHLALTSQTLNADGTPKRPMNAFMIFARKRRPQISAENQMMRTGEISKILSKEWTSMDMKDKKFYLDQAKKLKDNFNSKYPDYVYRRRPNNTRRKRKSDADSTSPAEGGETDDPSYEDASPVEGDYPVDHSGGYYQRSHNSSSSSGGYDHDPLTSQQTTSYSYHQEYHLNHPNPRVPELSGGLDSTIPVSPLSSVRMPSLNEASATTHGYSYSSYQQHSSSPVSPTQSQAVQDTWDSGRVGGRPNQERASWSSLPALDTSITRQRSNEMGALSARSDAFSPQVPNRPWSSSASSTASSSSGGAAGSHHLSSPFPTLASSFHPAFSPSQRSADMLPSPTSLSGGGPEFLSPSMSHSRGMSSTGRHVGQEHSIFSHSQTLPPPTPSTSWAHSGQWASQYPRPDSHYDQRQPPPISTYPLPHSASSASPPSSASGPQSSHYMPQWDRKYEGR</sequence>
<feature type="DNA-binding region" description="HMG box" evidence="3">
    <location>
        <begin position="67"/>
        <end position="135"/>
    </location>
</feature>
<feature type="compositionally biased region" description="Low complexity" evidence="4">
    <location>
        <begin position="471"/>
        <end position="487"/>
    </location>
</feature>
<dbReference type="InterPro" id="IPR050140">
    <property type="entry name" value="SRY-related_HMG-box_TF-like"/>
</dbReference>
<keyword evidence="1 3" id="KW-0238">DNA-binding</keyword>
<dbReference type="SMART" id="SM00398">
    <property type="entry name" value="HMG"/>
    <property type="match status" value="1"/>
</dbReference>
<keyword evidence="2" id="KW-0804">Transcription</keyword>
<dbReference type="InterPro" id="IPR036910">
    <property type="entry name" value="HMG_box_dom_sf"/>
</dbReference>
<feature type="compositionally biased region" description="Polar residues" evidence="4">
    <location>
        <begin position="273"/>
        <end position="286"/>
    </location>
</feature>
<dbReference type="Pfam" id="PF00505">
    <property type="entry name" value="HMG_box"/>
    <property type="match status" value="1"/>
</dbReference>
<feature type="compositionally biased region" description="Polar residues" evidence="4">
    <location>
        <begin position="376"/>
        <end position="391"/>
    </location>
</feature>
<dbReference type="InterPro" id="IPR009071">
    <property type="entry name" value="HMG_box_dom"/>
</dbReference>
<evidence type="ECO:0000313" key="7">
    <source>
        <dbReference type="Proteomes" id="UP001497453"/>
    </source>
</evidence>
<dbReference type="PROSITE" id="PS50118">
    <property type="entry name" value="HMG_BOX_2"/>
    <property type="match status" value="1"/>
</dbReference>
<dbReference type="Gene3D" id="1.10.30.10">
    <property type="entry name" value="High mobility group box domain"/>
    <property type="match status" value="1"/>
</dbReference>
<proteinExistence type="predicted"/>
<feature type="compositionally biased region" description="Polar residues" evidence="4">
    <location>
        <begin position="30"/>
        <end position="41"/>
    </location>
</feature>
<evidence type="ECO:0000256" key="3">
    <source>
        <dbReference type="PROSITE-ProRule" id="PRU00267"/>
    </source>
</evidence>
<evidence type="ECO:0000256" key="4">
    <source>
        <dbReference type="SAM" id="MobiDB-lite"/>
    </source>
</evidence>
<name>A0ABP1CN93_9APHY</name>
<feature type="region of interest" description="Disordered" evidence="4">
    <location>
        <begin position="249"/>
        <end position="500"/>
    </location>
</feature>
<feature type="compositionally biased region" description="Polar residues" evidence="4">
    <location>
        <begin position="298"/>
        <end position="315"/>
    </location>
</feature>
<keyword evidence="7" id="KW-1185">Reference proteome</keyword>
<organism evidence="6 7">
    <name type="scientific">Somion occarium</name>
    <dbReference type="NCBI Taxonomy" id="3059160"/>
    <lineage>
        <taxon>Eukaryota</taxon>
        <taxon>Fungi</taxon>
        <taxon>Dikarya</taxon>
        <taxon>Basidiomycota</taxon>
        <taxon>Agaricomycotina</taxon>
        <taxon>Agaricomycetes</taxon>
        <taxon>Polyporales</taxon>
        <taxon>Cerrenaceae</taxon>
        <taxon>Somion</taxon>
    </lineage>
</organism>
<keyword evidence="3" id="KW-0539">Nucleus</keyword>
<feature type="compositionally biased region" description="Basic residues" evidence="4">
    <location>
        <begin position="137"/>
        <end position="148"/>
    </location>
</feature>
<feature type="region of interest" description="Disordered" evidence="4">
    <location>
        <begin position="131"/>
        <end position="207"/>
    </location>
</feature>
<feature type="compositionally biased region" description="Low complexity" evidence="4">
    <location>
        <begin position="340"/>
        <end position="362"/>
    </location>
</feature>
<evidence type="ECO:0000256" key="2">
    <source>
        <dbReference type="ARBA" id="ARBA00023163"/>
    </source>
</evidence>
<feature type="compositionally biased region" description="Low complexity" evidence="4">
    <location>
        <begin position="261"/>
        <end position="272"/>
    </location>
</feature>
<dbReference type="PANTHER" id="PTHR10270">
    <property type="entry name" value="SOX TRANSCRIPTION FACTOR"/>
    <property type="match status" value="1"/>
</dbReference>
<evidence type="ECO:0000256" key="1">
    <source>
        <dbReference type="ARBA" id="ARBA00023125"/>
    </source>
</evidence>
<evidence type="ECO:0000259" key="5">
    <source>
        <dbReference type="PROSITE" id="PS50118"/>
    </source>
</evidence>
<gene>
    <name evidence="6" type="ORF">GFSPODELE1_LOCUS1518</name>
</gene>
<feature type="compositionally biased region" description="Low complexity" evidence="4">
    <location>
        <begin position="400"/>
        <end position="415"/>
    </location>
</feature>
<feature type="region of interest" description="Disordered" evidence="4">
    <location>
        <begin position="1"/>
        <end position="51"/>
    </location>
</feature>